<gene>
    <name evidence="1" type="ORF">HZI73_14145</name>
</gene>
<keyword evidence="2" id="KW-1185">Reference proteome</keyword>
<reference evidence="1" key="1">
    <citation type="submission" date="2020-07" db="EMBL/GenBank/DDBJ databases">
        <title>Vallitalea pronyensis genome.</title>
        <authorList>
            <person name="Postec A."/>
        </authorList>
    </citation>
    <scope>NUCLEOTIDE SEQUENCE</scope>
    <source>
        <strain evidence="1">FatNI3</strain>
    </source>
</reference>
<dbReference type="RefSeq" id="WP_212694042.1">
    <property type="nucleotide sequence ID" value="NZ_CP058649.1"/>
</dbReference>
<protein>
    <submittedName>
        <fullName evidence="1">Uncharacterized protein</fullName>
    </submittedName>
</protein>
<dbReference type="AlphaFoldDB" id="A0A8J8MKG1"/>
<dbReference type="Proteomes" id="UP000683246">
    <property type="component" value="Chromosome"/>
</dbReference>
<dbReference type="EMBL" id="CP058649">
    <property type="protein sequence ID" value="QUI23360.1"/>
    <property type="molecule type" value="Genomic_DNA"/>
</dbReference>
<evidence type="ECO:0000313" key="2">
    <source>
        <dbReference type="Proteomes" id="UP000683246"/>
    </source>
</evidence>
<proteinExistence type="predicted"/>
<organism evidence="1 2">
    <name type="scientific">Vallitalea pronyensis</name>
    <dbReference type="NCBI Taxonomy" id="1348613"/>
    <lineage>
        <taxon>Bacteria</taxon>
        <taxon>Bacillati</taxon>
        <taxon>Bacillota</taxon>
        <taxon>Clostridia</taxon>
        <taxon>Lachnospirales</taxon>
        <taxon>Vallitaleaceae</taxon>
        <taxon>Vallitalea</taxon>
    </lineage>
</organism>
<sequence>MMRKVYSVIAIAMIVIVTVGCNQTKEVMAKNLDVHFEFVTELDQQEYPHTTAYLIVDAEQKMTLKIGEYIAGFKDGLLDENTEWDTPPNALTNYLGWYGGQGVILSIIKEGSQLLVKQKLIEEQSENKDMPSDVTSVVMDKDVNVTVKEAVFKEMQTKDTPIVEIEPVTSTYKEKVAHMDELMKNMALEKGKEISIMGESTEGGVIQPYYQKNALTCFEVTHYGEMGRVSKAYYMLETGVVFIEVTNWLYKEPLITEHATRQEQFYILDNYKVYMTDRKIESLDESDESDIMNDYLKYKDMITTGNNKTV</sequence>
<dbReference type="PROSITE" id="PS51257">
    <property type="entry name" value="PROKAR_LIPOPROTEIN"/>
    <property type="match status" value="1"/>
</dbReference>
<evidence type="ECO:0000313" key="1">
    <source>
        <dbReference type="EMBL" id="QUI23360.1"/>
    </source>
</evidence>
<name>A0A8J8MKG1_9FIRM</name>
<accession>A0A8J8MKG1</accession>
<dbReference type="KEGG" id="vpy:HZI73_14145"/>